<dbReference type="STRING" id="179408.Osc7112_2563"/>
<dbReference type="RefSeq" id="WP_015176275.1">
    <property type="nucleotide sequence ID" value="NC_019729.1"/>
</dbReference>
<dbReference type="EMBL" id="CP003614">
    <property type="protein sequence ID" value="AFZ06985.1"/>
    <property type="molecule type" value="Genomic_DNA"/>
</dbReference>
<dbReference type="Gene3D" id="3.40.50.1820">
    <property type="entry name" value="alpha/beta hydrolase"/>
    <property type="match status" value="1"/>
</dbReference>
<evidence type="ECO:0008006" key="3">
    <source>
        <dbReference type="Google" id="ProtNLM"/>
    </source>
</evidence>
<reference evidence="1 2" key="1">
    <citation type="submission" date="2012-05" db="EMBL/GenBank/DDBJ databases">
        <title>Finished chromosome of genome of Oscillatoria sp. PCC 7112.</title>
        <authorList>
            <consortium name="US DOE Joint Genome Institute"/>
            <person name="Gugger M."/>
            <person name="Coursin T."/>
            <person name="Rippka R."/>
            <person name="Tandeau De Marsac N."/>
            <person name="Huntemann M."/>
            <person name="Wei C.-L."/>
            <person name="Han J."/>
            <person name="Detter J.C."/>
            <person name="Han C."/>
            <person name="Tapia R."/>
            <person name="Davenport K."/>
            <person name="Daligault H."/>
            <person name="Erkkila T."/>
            <person name="Gu W."/>
            <person name="Munk A.C.C."/>
            <person name="Teshima H."/>
            <person name="Xu Y."/>
            <person name="Chain P."/>
            <person name="Chen A."/>
            <person name="Krypides N."/>
            <person name="Mavromatis K."/>
            <person name="Markowitz V."/>
            <person name="Szeto E."/>
            <person name="Ivanova N."/>
            <person name="Mikhailova N."/>
            <person name="Ovchinnikova G."/>
            <person name="Pagani I."/>
            <person name="Pati A."/>
            <person name="Goodwin L."/>
            <person name="Peters L."/>
            <person name="Pitluck S."/>
            <person name="Woyke T."/>
            <person name="Kerfeld C."/>
        </authorList>
    </citation>
    <scope>NUCLEOTIDE SEQUENCE [LARGE SCALE GENOMIC DNA]</scope>
    <source>
        <strain evidence="1 2">PCC 7112</strain>
    </source>
</reference>
<keyword evidence="2" id="KW-1185">Reference proteome</keyword>
<gene>
    <name evidence="1" type="ORF">Osc7112_2563</name>
</gene>
<dbReference type="Proteomes" id="UP000010478">
    <property type="component" value="Chromosome"/>
</dbReference>
<dbReference type="KEGG" id="oni:Osc7112_2563"/>
<accession>K9VID0</accession>
<sequence>MQRRTSFESKGLHCSVTFYTPDQIASGDRFPAIVMAHGIGLTKEMGLPQLAELFVSGADNRSLNLRFLG</sequence>
<name>K9VID0_9CYAN</name>
<organism evidence="1 2">
    <name type="scientific">Phormidium nigroviride PCC 7112</name>
    <dbReference type="NCBI Taxonomy" id="179408"/>
    <lineage>
        <taxon>Bacteria</taxon>
        <taxon>Bacillati</taxon>
        <taxon>Cyanobacteriota</taxon>
        <taxon>Cyanophyceae</taxon>
        <taxon>Oscillatoriophycideae</taxon>
        <taxon>Oscillatoriales</taxon>
        <taxon>Oscillatoriaceae</taxon>
        <taxon>Phormidium</taxon>
    </lineage>
</organism>
<evidence type="ECO:0000313" key="2">
    <source>
        <dbReference type="Proteomes" id="UP000010478"/>
    </source>
</evidence>
<dbReference type="OrthoDB" id="9805123at2"/>
<dbReference type="AlphaFoldDB" id="K9VID0"/>
<evidence type="ECO:0000313" key="1">
    <source>
        <dbReference type="EMBL" id="AFZ06985.1"/>
    </source>
</evidence>
<proteinExistence type="predicted"/>
<dbReference type="SUPFAM" id="SSF53474">
    <property type="entry name" value="alpha/beta-Hydrolases"/>
    <property type="match status" value="1"/>
</dbReference>
<dbReference type="InterPro" id="IPR029058">
    <property type="entry name" value="AB_hydrolase_fold"/>
</dbReference>
<dbReference type="HOGENOM" id="CLU_2771911_0_0_3"/>
<protein>
    <recommendedName>
        <fullName evidence="3">Alpha/beta hydrolase</fullName>
    </recommendedName>
</protein>